<name>A0A0F9R6R8_9ZZZZ</name>
<accession>A0A0F9R6R8</accession>
<evidence type="ECO:0000256" key="1">
    <source>
        <dbReference type="SAM" id="MobiDB-lite"/>
    </source>
</evidence>
<dbReference type="AlphaFoldDB" id="A0A0F9R6R8"/>
<proteinExistence type="predicted"/>
<dbReference type="EMBL" id="LAZR01001417">
    <property type="protein sequence ID" value="KKN44992.1"/>
    <property type="molecule type" value="Genomic_DNA"/>
</dbReference>
<evidence type="ECO:0000313" key="2">
    <source>
        <dbReference type="EMBL" id="KKN44992.1"/>
    </source>
</evidence>
<comment type="caution">
    <text evidence="2">The sequence shown here is derived from an EMBL/GenBank/DDBJ whole genome shotgun (WGS) entry which is preliminary data.</text>
</comment>
<reference evidence="2" key="1">
    <citation type="journal article" date="2015" name="Nature">
        <title>Complex archaea that bridge the gap between prokaryotes and eukaryotes.</title>
        <authorList>
            <person name="Spang A."/>
            <person name="Saw J.H."/>
            <person name="Jorgensen S.L."/>
            <person name="Zaremba-Niedzwiedzka K."/>
            <person name="Martijn J."/>
            <person name="Lind A.E."/>
            <person name="van Eijk R."/>
            <person name="Schleper C."/>
            <person name="Guy L."/>
            <person name="Ettema T.J."/>
        </authorList>
    </citation>
    <scope>NUCLEOTIDE SEQUENCE</scope>
</reference>
<gene>
    <name evidence="2" type="ORF">LCGC14_0687530</name>
</gene>
<protein>
    <submittedName>
        <fullName evidence="2">Uncharacterized protein</fullName>
    </submittedName>
</protein>
<organism evidence="2">
    <name type="scientific">marine sediment metagenome</name>
    <dbReference type="NCBI Taxonomy" id="412755"/>
    <lineage>
        <taxon>unclassified sequences</taxon>
        <taxon>metagenomes</taxon>
        <taxon>ecological metagenomes</taxon>
    </lineage>
</organism>
<feature type="region of interest" description="Disordered" evidence="1">
    <location>
        <begin position="1"/>
        <end position="30"/>
    </location>
</feature>
<sequence>MKKPLQDTEPENMEMVKKKKVRDEPLPDDLYDDSYSKKKVVLI</sequence>